<keyword evidence="2 13" id="KW-0813">Transport</keyword>
<keyword evidence="3 16" id="KW-0150">Chloroplast</keyword>
<dbReference type="EC" id="7.1.1.-" evidence="13"/>
<comment type="function">
    <text evidence="13">NDH shuttles electrons from NAD(P)H:plastoquinone, via FMN and iron-sulfur (Fe-S) centers, to quinones in the photosynthetic chain and possibly in a chloroplast respiratory chain. The immediate electron acceptor for the enzyme in this species is believed to be plastoquinone. Couples the redox reaction to proton translocation, and thus conserves the redox energy in a proton gradient.</text>
</comment>
<feature type="transmembrane region" description="Helical" evidence="13">
    <location>
        <begin position="59"/>
        <end position="79"/>
    </location>
</feature>
<keyword evidence="9 13" id="KW-1133">Transmembrane helix</keyword>
<evidence type="ECO:0000256" key="8">
    <source>
        <dbReference type="ARBA" id="ARBA00022967"/>
    </source>
</evidence>
<evidence type="ECO:0000313" key="16">
    <source>
        <dbReference type="EMBL" id="QKJ84806.1"/>
    </source>
</evidence>
<evidence type="ECO:0000256" key="4">
    <source>
        <dbReference type="ARBA" id="ARBA00022692"/>
    </source>
</evidence>
<feature type="transmembrane region" description="Helical" evidence="13">
    <location>
        <begin position="22"/>
        <end position="47"/>
    </location>
</feature>
<dbReference type="RefSeq" id="YP_009870495.1">
    <property type="nucleotide sequence ID" value="NC_049126.1"/>
</dbReference>
<evidence type="ECO:0000259" key="14">
    <source>
        <dbReference type="Pfam" id="PF00361"/>
    </source>
</evidence>
<dbReference type="GO" id="GO:0048038">
    <property type="term" value="F:quinone binding"/>
    <property type="evidence" value="ECO:0007669"/>
    <property type="project" value="UniProtKB-KW"/>
</dbReference>
<evidence type="ECO:0000256" key="12">
    <source>
        <dbReference type="ARBA" id="ARBA00023136"/>
    </source>
</evidence>
<dbReference type="GO" id="GO:0042773">
    <property type="term" value="P:ATP synthesis coupled electron transport"/>
    <property type="evidence" value="ECO:0007669"/>
    <property type="project" value="InterPro"/>
</dbReference>
<dbReference type="InterPro" id="IPR001750">
    <property type="entry name" value="ND/Mrp_TM"/>
</dbReference>
<feature type="transmembrane region" description="Helical" evidence="13">
    <location>
        <begin position="126"/>
        <end position="143"/>
    </location>
</feature>
<evidence type="ECO:0000256" key="13">
    <source>
        <dbReference type="HAMAP-Rule" id="MF_00445"/>
    </source>
</evidence>
<name>A0A6M8U2M6_9ROSI</name>
<evidence type="ECO:0000256" key="5">
    <source>
        <dbReference type="ARBA" id="ARBA00022719"/>
    </source>
</evidence>
<feature type="transmembrane region" description="Helical" evidence="13">
    <location>
        <begin position="326"/>
        <end position="346"/>
    </location>
</feature>
<sequence length="540" mass="60364">MIWHVQNENFILDSTRIFMKAFHFLLFDGSFIFPECILIFGLIILLMIDSTSDQKDIPWFYFISSTSLVMSITALLFRWREEPMISFSGNFQTNNFNEIFQFLILLCSTLCIPLSVEYIECTEMAITEFLLFILTATLGGMFLCGANDLITIFVAPECFSLCSYLLSGYTKKDVRSNEATMKYLLMGGASSSILVHGFSWLYGSSGGEIELQEIVNGLINTQMYNSPGISIALIFITVGIGFKLSPAPSHQWTPDVYEGVRFVRKIPTSLYISEMFGFFKTSWTCRREMSPTPVVAFLSVTSKVAASASATRIFDIPFYFSSNEWHLLLEILAILSMILGNLIAITQTSMKRMLAYSSIGQIGYVIIGIIVGDSNGGYASMITYMLFYISMNLGTFACIVSFGLRTGTDNIRDYAGLYTKDPFLALSLALCLLSLGGLPPLAGFFGKLYLFWCGWQAGLYFLVSIGLLTSVVSIYYYLKIIKLLMTGRNQEITPHVRNYRRSPLRSNNSIELSMIVCVIASTIPGISMNPIIAIAQDTLF</sequence>
<dbReference type="GO" id="GO:0008137">
    <property type="term" value="F:NADH dehydrogenase (ubiquinone) activity"/>
    <property type="evidence" value="ECO:0007669"/>
    <property type="project" value="InterPro"/>
</dbReference>
<evidence type="ECO:0000256" key="9">
    <source>
        <dbReference type="ARBA" id="ARBA00022989"/>
    </source>
</evidence>
<dbReference type="EMBL" id="MG751775">
    <property type="protein sequence ID" value="QKJ84806.1"/>
    <property type="molecule type" value="Genomic_DNA"/>
</dbReference>
<keyword evidence="16" id="KW-0934">Plastid</keyword>
<comment type="similarity">
    <text evidence="13">Belongs to the complex I subunit 2 family.</text>
</comment>
<geneLocation type="chloroplast" evidence="16"/>
<evidence type="ECO:0000256" key="6">
    <source>
        <dbReference type="ARBA" id="ARBA00022857"/>
    </source>
</evidence>
<comment type="subunit">
    <text evidence="13">NDH is composed of at least 16 different subunits, 5 of which are encoded in the nucleus.</text>
</comment>
<evidence type="ECO:0000256" key="11">
    <source>
        <dbReference type="ARBA" id="ARBA00023078"/>
    </source>
</evidence>
<dbReference type="GO" id="GO:0016655">
    <property type="term" value="F:oxidoreductase activity, acting on NAD(P)H, quinone or similar compound as acceptor"/>
    <property type="evidence" value="ECO:0007669"/>
    <property type="project" value="UniProtKB-UniRule"/>
</dbReference>
<dbReference type="HAMAP" id="MF_00445">
    <property type="entry name" value="NDH1_NuoN_1"/>
    <property type="match status" value="1"/>
</dbReference>
<feature type="transmembrane region" description="Helical" evidence="13">
    <location>
        <begin position="378"/>
        <end position="402"/>
    </location>
</feature>
<accession>A0A6M8U2M6</accession>
<dbReference type="AlphaFoldDB" id="A0A6M8U2M6"/>
<feature type="domain" description="NADH:quinone oxidoreductase/Mrp antiporter transmembrane" evidence="14">
    <location>
        <begin position="146"/>
        <end position="259"/>
    </location>
</feature>
<evidence type="ECO:0000259" key="15">
    <source>
        <dbReference type="Pfam" id="PF19530"/>
    </source>
</evidence>
<gene>
    <name evidence="13 16" type="primary">ndhB</name>
</gene>
<evidence type="ECO:0000256" key="3">
    <source>
        <dbReference type="ARBA" id="ARBA00022528"/>
    </source>
</evidence>
<comment type="subcellular location">
    <subcellularLocation>
        <location evidence="1">Membrane</location>
        <topology evidence="1">Multi-pass membrane protein</topology>
    </subcellularLocation>
    <subcellularLocation>
        <location evidence="13">Plastid</location>
        <location evidence="13">Chloroplast thylakoid membrane</location>
        <topology evidence="13">Multi-pass membrane protein</topology>
    </subcellularLocation>
</comment>
<protein>
    <recommendedName>
        <fullName evidence="13">NAD(P)H-quinone oxidoreductase subunit 2, chloroplastic</fullName>
        <ecNumber evidence="13">7.1.1.-</ecNumber>
    </recommendedName>
    <alternativeName>
        <fullName evidence="13">NAD(P)H dehydrogenase, subunit 2</fullName>
    </alternativeName>
    <alternativeName>
        <fullName evidence="13">NADH-plastoquinone oxidoreductase subunit 2</fullName>
    </alternativeName>
</protein>
<keyword evidence="8 13" id="KW-1278">Translocase</keyword>
<comment type="catalytic activity">
    <reaction evidence="13">
        <text>a plastoquinone + NADPH + (n+1) H(+)(in) = a plastoquinol + NADP(+) + n H(+)(out)</text>
        <dbReference type="Rhea" id="RHEA:42612"/>
        <dbReference type="Rhea" id="RHEA-COMP:9561"/>
        <dbReference type="Rhea" id="RHEA-COMP:9562"/>
        <dbReference type="ChEBI" id="CHEBI:15378"/>
        <dbReference type="ChEBI" id="CHEBI:17757"/>
        <dbReference type="ChEBI" id="CHEBI:57783"/>
        <dbReference type="ChEBI" id="CHEBI:58349"/>
        <dbReference type="ChEBI" id="CHEBI:62192"/>
    </reaction>
</comment>
<keyword evidence="6 13" id="KW-0521">NADP</keyword>
<feature type="transmembrane region" description="Helical" evidence="13">
    <location>
        <begin position="99"/>
        <end position="119"/>
    </location>
</feature>
<dbReference type="Pfam" id="PF19530">
    <property type="entry name" value="Ndh2_N"/>
    <property type="match status" value="1"/>
</dbReference>
<organism evidence="16">
    <name type="scientific">Acer longipes</name>
    <dbReference type="NCBI Taxonomy" id="1779279"/>
    <lineage>
        <taxon>Eukaryota</taxon>
        <taxon>Viridiplantae</taxon>
        <taxon>Streptophyta</taxon>
        <taxon>Embryophyta</taxon>
        <taxon>Tracheophyta</taxon>
        <taxon>Spermatophyta</taxon>
        <taxon>Magnoliopsida</taxon>
        <taxon>eudicotyledons</taxon>
        <taxon>Gunneridae</taxon>
        <taxon>Pentapetalae</taxon>
        <taxon>rosids</taxon>
        <taxon>malvids</taxon>
        <taxon>Sapindales</taxon>
        <taxon>Sapindaceae</taxon>
        <taxon>Hippocastanoideae</taxon>
        <taxon>Acereae</taxon>
        <taxon>Acer</taxon>
    </lineage>
</organism>
<proteinExistence type="inferred from homology"/>
<dbReference type="Pfam" id="PF00361">
    <property type="entry name" value="Proton_antipo_M"/>
    <property type="match status" value="2"/>
</dbReference>
<keyword evidence="7 13" id="KW-0618">Plastoquinone</keyword>
<dbReference type="InterPro" id="IPR045693">
    <property type="entry name" value="Ndh2_N"/>
</dbReference>
<keyword evidence="11 13" id="KW-0793">Thylakoid</keyword>
<dbReference type="GO" id="GO:0019684">
    <property type="term" value="P:photosynthesis, light reaction"/>
    <property type="evidence" value="ECO:0007669"/>
    <property type="project" value="UniProtKB-UniRule"/>
</dbReference>
<evidence type="ECO:0000256" key="1">
    <source>
        <dbReference type="ARBA" id="ARBA00004141"/>
    </source>
</evidence>
<feature type="transmembrane region" description="Helical" evidence="13">
    <location>
        <begin position="510"/>
        <end position="535"/>
    </location>
</feature>
<comment type="catalytic activity">
    <reaction evidence="13">
        <text>a plastoquinone + NADH + (n+1) H(+)(in) = a plastoquinol + NAD(+) + n H(+)(out)</text>
        <dbReference type="Rhea" id="RHEA:42608"/>
        <dbReference type="Rhea" id="RHEA-COMP:9561"/>
        <dbReference type="Rhea" id="RHEA-COMP:9562"/>
        <dbReference type="ChEBI" id="CHEBI:15378"/>
        <dbReference type="ChEBI" id="CHEBI:17757"/>
        <dbReference type="ChEBI" id="CHEBI:57540"/>
        <dbReference type="ChEBI" id="CHEBI:57945"/>
        <dbReference type="ChEBI" id="CHEBI:62192"/>
    </reaction>
</comment>
<keyword evidence="10 13" id="KW-0520">NAD</keyword>
<dbReference type="PANTHER" id="PTHR22773">
    <property type="entry name" value="NADH DEHYDROGENASE"/>
    <property type="match status" value="1"/>
</dbReference>
<feature type="transmembrane region" description="Helical" evidence="13">
    <location>
        <begin position="223"/>
        <end position="242"/>
    </location>
</feature>
<evidence type="ECO:0000256" key="2">
    <source>
        <dbReference type="ARBA" id="ARBA00022448"/>
    </source>
</evidence>
<feature type="transmembrane region" description="Helical" evidence="13">
    <location>
        <begin position="423"/>
        <end position="445"/>
    </location>
</feature>
<dbReference type="GeneID" id="55763462"/>
<keyword evidence="5 13" id="KW-0874">Quinone</keyword>
<evidence type="ECO:0000256" key="7">
    <source>
        <dbReference type="ARBA" id="ARBA00022957"/>
    </source>
</evidence>
<keyword evidence="4 13" id="KW-0812">Transmembrane</keyword>
<dbReference type="GO" id="GO:0009535">
    <property type="term" value="C:chloroplast thylakoid membrane"/>
    <property type="evidence" value="ECO:0007669"/>
    <property type="project" value="UniProtKB-SubCell"/>
</dbReference>
<keyword evidence="12 13" id="KW-0472">Membrane</keyword>
<feature type="transmembrane region" description="Helical" evidence="13">
    <location>
        <begin position="457"/>
        <end position="478"/>
    </location>
</feature>
<evidence type="ECO:0000256" key="10">
    <source>
        <dbReference type="ARBA" id="ARBA00023027"/>
    </source>
</evidence>
<feature type="transmembrane region" description="Helical" evidence="13">
    <location>
        <begin position="353"/>
        <end position="372"/>
    </location>
</feature>
<dbReference type="InterPro" id="IPR010096">
    <property type="entry name" value="NADH-Q_OxRdtase_suN/2"/>
</dbReference>
<feature type="domain" description="NAD(P)H-quinone oxidoreductase subunit 2 N-terminal" evidence="15">
    <location>
        <begin position="18"/>
        <end position="117"/>
    </location>
</feature>
<reference evidence="16" key="1">
    <citation type="submission" date="2018-01" db="EMBL/GenBank/DDBJ databases">
        <authorList>
            <person name="Yu T."/>
            <person name="Gao J."/>
            <person name="Zhang Y."/>
        </authorList>
    </citation>
    <scope>NUCLEOTIDE SEQUENCE</scope>
</reference>
<feature type="domain" description="NADH:quinone oxidoreductase/Mrp antiporter transmembrane" evidence="14">
    <location>
        <begin position="282"/>
        <end position="472"/>
    </location>
</feature>